<reference evidence="1" key="1">
    <citation type="journal article" date="2012" name="Nature">
        <title>The tomato genome sequence provides insights into fleshy fruit evolution.</title>
        <authorList>
            <consortium name="Tomato Genome Consortium"/>
        </authorList>
    </citation>
    <scope>NUCLEOTIDE SEQUENCE [LARGE SCALE GENOMIC DNA]</scope>
    <source>
        <strain evidence="1">cv. Heinz 1706</strain>
    </source>
</reference>
<dbReference type="Proteomes" id="UP000004994">
    <property type="component" value="Chromosome 11"/>
</dbReference>
<evidence type="ECO:0000313" key="2">
    <source>
        <dbReference type="Proteomes" id="UP000004994"/>
    </source>
</evidence>
<organism evidence="1">
    <name type="scientific">Solanum lycopersicum</name>
    <name type="common">Tomato</name>
    <name type="synonym">Lycopersicon esculentum</name>
    <dbReference type="NCBI Taxonomy" id="4081"/>
    <lineage>
        <taxon>Eukaryota</taxon>
        <taxon>Viridiplantae</taxon>
        <taxon>Streptophyta</taxon>
        <taxon>Embryophyta</taxon>
        <taxon>Tracheophyta</taxon>
        <taxon>Spermatophyta</taxon>
        <taxon>Magnoliopsida</taxon>
        <taxon>eudicotyledons</taxon>
        <taxon>Gunneridae</taxon>
        <taxon>Pentapetalae</taxon>
        <taxon>asterids</taxon>
        <taxon>lamiids</taxon>
        <taxon>Solanales</taxon>
        <taxon>Solanaceae</taxon>
        <taxon>Solanoideae</taxon>
        <taxon>Solaneae</taxon>
        <taxon>Solanum</taxon>
        <taxon>Solanum subgen. Lycopersicon</taxon>
    </lineage>
</organism>
<reference evidence="1" key="2">
    <citation type="submission" date="2019-01" db="UniProtKB">
        <authorList>
            <consortium name="EnsemblPlants"/>
        </authorList>
    </citation>
    <scope>IDENTIFICATION</scope>
    <source>
        <strain evidence="1">cv. Heinz 1706</strain>
    </source>
</reference>
<sequence>MTSRPLLGLLPLSKLNPRNSLCFVSGSTQSMRTTAKCFWHAKQGKRSILFPKVKCYCTEPKLHALLELQSLSSDSELTEWLHLNE</sequence>
<dbReference type="Gramene" id="Solyc11g063570.1.1">
    <property type="protein sequence ID" value="Solyc11g063570.1.1.1"/>
    <property type="gene ID" value="Solyc11g063570.1"/>
</dbReference>
<dbReference type="PaxDb" id="4081-Solyc11g063570.1.1"/>
<protein>
    <submittedName>
        <fullName evidence="1">Uncharacterized protein</fullName>
    </submittedName>
</protein>
<name>A0A3Q7IXX6_SOLLC</name>
<evidence type="ECO:0000313" key="1">
    <source>
        <dbReference type="EnsemblPlants" id="Solyc11g063570.1.1.1"/>
    </source>
</evidence>
<accession>A0A3Q7IXX6</accession>
<dbReference type="AlphaFoldDB" id="A0A3Q7IXX6"/>
<proteinExistence type="predicted"/>
<keyword evidence="2" id="KW-1185">Reference proteome</keyword>
<dbReference type="InParanoid" id="A0A3Q7IXX6"/>
<dbReference type="EnsemblPlants" id="Solyc11g063570.1.1">
    <property type="protein sequence ID" value="Solyc11g063570.1.1.1"/>
    <property type="gene ID" value="Solyc11g063570.1"/>
</dbReference>